<name>A0ABP9BKM8_9GAMM</name>
<proteinExistence type="predicted"/>
<comment type="caution">
    <text evidence="1">The sequence shown here is derived from an EMBL/GenBank/DDBJ whole genome shotgun (WGS) entry which is preliminary data.</text>
</comment>
<keyword evidence="2" id="KW-1185">Reference proteome</keyword>
<organism evidence="1 2">
    <name type="scientific">Lysobacter hankyongensis</name>
    <dbReference type="NCBI Taxonomy" id="1176535"/>
    <lineage>
        <taxon>Bacteria</taxon>
        <taxon>Pseudomonadati</taxon>
        <taxon>Pseudomonadota</taxon>
        <taxon>Gammaproteobacteria</taxon>
        <taxon>Lysobacterales</taxon>
        <taxon>Lysobacteraceae</taxon>
        <taxon>Lysobacter</taxon>
    </lineage>
</organism>
<sequence length="90" mass="9087">MIVLAAVVATPPLFVTWSVYDAGTPTVKLAALAVFVNVSCGGGCGEFTHTALSPAAPFSWPIGKDTALYRPLPGVGVTAQTVGGVLALKT</sequence>
<accession>A0ABP9BKM8</accession>
<evidence type="ECO:0000313" key="2">
    <source>
        <dbReference type="Proteomes" id="UP001499959"/>
    </source>
</evidence>
<dbReference type="EMBL" id="BAABJE010000012">
    <property type="protein sequence ID" value="GAA4796993.1"/>
    <property type="molecule type" value="Genomic_DNA"/>
</dbReference>
<reference evidence="2" key="1">
    <citation type="journal article" date="2019" name="Int. J. Syst. Evol. Microbiol.">
        <title>The Global Catalogue of Microorganisms (GCM) 10K type strain sequencing project: providing services to taxonomists for standard genome sequencing and annotation.</title>
        <authorList>
            <consortium name="The Broad Institute Genomics Platform"/>
            <consortium name="The Broad Institute Genome Sequencing Center for Infectious Disease"/>
            <person name="Wu L."/>
            <person name="Ma J."/>
        </authorList>
    </citation>
    <scope>NUCLEOTIDE SEQUENCE [LARGE SCALE GENOMIC DNA]</scope>
    <source>
        <strain evidence="2">JCM 18204</strain>
    </source>
</reference>
<gene>
    <name evidence="1" type="ORF">GCM10023307_23550</name>
</gene>
<protein>
    <submittedName>
        <fullName evidence="1">Uncharacterized protein</fullName>
    </submittedName>
</protein>
<evidence type="ECO:0000313" key="1">
    <source>
        <dbReference type="EMBL" id="GAA4796993.1"/>
    </source>
</evidence>
<dbReference type="Proteomes" id="UP001499959">
    <property type="component" value="Unassembled WGS sequence"/>
</dbReference>